<keyword evidence="6" id="KW-1185">Reference proteome</keyword>
<sequence length="400" mass="43963">MITVGLIGKTNVGKSTFFASATMLDVEIANRPFVTIEPNVGIAYAKKKCVHTELKVVCNPKNSICVEDYRFIPIKLVDVAGLIPGAHEGRGLGNKFLDDLRKADVLIHVIDASGSTNEEGVAIQPGSRDPEADIEFVTKEIDEWFFSILKKDWEKFARTTDLSGKDIIESLLTKVSGLSVNRKHLIKALKASGLENVKLLQWGEEGLRKFSSKLREVSKPIIIAANKADVTIARENIKRLQSKYPFVVPVSAESELALRKAAKAGIIKYIPGDGNFKLTGNLDERKAKALEYIKTNVLEIYGNTGVQQAINEAVFGALNLISVYPVEDEKKFTNKDGDVLPDVLLLEMGSTAKDLAYSIHTDLGKGFLYAVDARRKTRLGEDYVLQDGDVIKIVSSLARA</sequence>
<dbReference type="SUPFAM" id="SSF52540">
    <property type="entry name" value="P-loop containing nucleoside triphosphate hydrolases"/>
    <property type="match status" value="1"/>
</dbReference>
<dbReference type="InterPro" id="IPR006073">
    <property type="entry name" value="GTP-bd"/>
</dbReference>
<dbReference type="GeneID" id="55641384"/>
<dbReference type="Gene3D" id="1.10.8.470">
    <property type="match status" value="1"/>
</dbReference>
<feature type="domain" description="OBG-type G" evidence="3">
    <location>
        <begin position="2"/>
        <end position="270"/>
    </location>
</feature>
<dbReference type="InterPro" id="IPR004095">
    <property type="entry name" value="TGS"/>
</dbReference>
<dbReference type="SUPFAM" id="SSF81271">
    <property type="entry name" value="TGS-like"/>
    <property type="match status" value="1"/>
</dbReference>
<dbReference type="InterPro" id="IPR031167">
    <property type="entry name" value="G_OBG"/>
</dbReference>
<dbReference type="PRINTS" id="PR00326">
    <property type="entry name" value="GTP1OBG"/>
</dbReference>
<gene>
    <name evidence="5" type="ORF">GWK48_05500</name>
</gene>
<dbReference type="CDD" id="cd01899">
    <property type="entry name" value="Ygr210"/>
    <property type="match status" value="1"/>
</dbReference>
<dbReference type="Pfam" id="PF08438">
    <property type="entry name" value="YGR210-like_G4"/>
    <property type="match status" value="1"/>
</dbReference>
<dbReference type="GO" id="GO:0005525">
    <property type="term" value="F:GTP binding"/>
    <property type="evidence" value="ECO:0007669"/>
    <property type="project" value="InterPro"/>
</dbReference>
<dbReference type="RefSeq" id="WP_174632577.1">
    <property type="nucleotide sequence ID" value="NZ_CP049074.1"/>
</dbReference>
<dbReference type="InterPro" id="IPR012676">
    <property type="entry name" value="TGS-like"/>
</dbReference>
<dbReference type="CDD" id="cd01669">
    <property type="entry name" value="TGS_MJ1332_like"/>
    <property type="match status" value="1"/>
</dbReference>
<dbReference type="PROSITE" id="PS51880">
    <property type="entry name" value="TGS"/>
    <property type="match status" value="1"/>
</dbReference>
<dbReference type="NCBIfam" id="NF007171">
    <property type="entry name" value="PRK09602.1"/>
    <property type="match status" value="1"/>
</dbReference>
<keyword evidence="2" id="KW-0547">Nucleotide-binding</keyword>
<dbReference type="InterPro" id="IPR027417">
    <property type="entry name" value="P-loop_NTPase"/>
</dbReference>
<dbReference type="EMBL" id="CP049074">
    <property type="protein sequence ID" value="QKR01023.1"/>
    <property type="molecule type" value="Genomic_DNA"/>
</dbReference>
<dbReference type="AlphaFoldDB" id="A0A6N0NYX5"/>
<dbReference type="KEGG" id="mten:GWK48_05500"/>
<dbReference type="Pfam" id="PF02824">
    <property type="entry name" value="TGS"/>
    <property type="match status" value="1"/>
</dbReference>
<evidence type="ECO:0000259" key="3">
    <source>
        <dbReference type="PROSITE" id="PS51710"/>
    </source>
</evidence>
<name>A0A6N0NYX5_9CREN</name>
<protein>
    <submittedName>
        <fullName evidence="5">Redox-regulated ATPase YchF</fullName>
    </submittedName>
</protein>
<dbReference type="InterPro" id="IPR013646">
    <property type="entry name" value="YGR210-like_G4"/>
</dbReference>
<dbReference type="PANTHER" id="PTHR23305:SF1">
    <property type="entry name" value="OBG-TYPE G DOMAIN-CONTAINING PROTEIN"/>
    <property type="match status" value="1"/>
</dbReference>
<comment type="similarity">
    <text evidence="1">Belongs to the RelA/SpoT family.</text>
</comment>
<reference evidence="5 6" key="1">
    <citation type="submission" date="2020-02" db="EMBL/GenBank/DDBJ databases">
        <title>Comparative genome analysis reveals the metabolism and evolution of the thermophilic archaeal genus Metallosphaera.</title>
        <authorList>
            <person name="Jiang C."/>
        </authorList>
    </citation>
    <scope>NUCLEOTIDE SEQUENCE [LARGE SCALE GENOMIC DNA]</scope>
    <source>
        <strain evidence="5 6">Ric-A</strain>
    </source>
</reference>
<dbReference type="FunFam" id="3.10.20.30:FF:000002">
    <property type="entry name" value="GTP pyrophosphokinase (RelA/SpoT)"/>
    <property type="match status" value="1"/>
</dbReference>
<dbReference type="OrthoDB" id="5875at2157"/>
<accession>A0A6N0NYX5</accession>
<dbReference type="GO" id="GO:0016887">
    <property type="term" value="F:ATP hydrolysis activity"/>
    <property type="evidence" value="ECO:0007669"/>
    <property type="project" value="TreeGrafter"/>
</dbReference>
<evidence type="ECO:0000313" key="5">
    <source>
        <dbReference type="EMBL" id="QKR01023.1"/>
    </source>
</evidence>
<evidence type="ECO:0000259" key="4">
    <source>
        <dbReference type="PROSITE" id="PS51880"/>
    </source>
</evidence>
<evidence type="ECO:0000256" key="2">
    <source>
        <dbReference type="ARBA" id="ARBA00022741"/>
    </source>
</evidence>
<dbReference type="GO" id="GO:0005737">
    <property type="term" value="C:cytoplasm"/>
    <property type="evidence" value="ECO:0007669"/>
    <property type="project" value="TreeGrafter"/>
</dbReference>
<dbReference type="PANTHER" id="PTHR23305">
    <property type="entry name" value="OBG GTPASE FAMILY"/>
    <property type="match status" value="1"/>
</dbReference>
<organism evidence="5 6">
    <name type="scientific">Metallosphaera tengchongensis</name>
    <dbReference type="NCBI Taxonomy" id="1532350"/>
    <lineage>
        <taxon>Archaea</taxon>
        <taxon>Thermoproteota</taxon>
        <taxon>Thermoprotei</taxon>
        <taxon>Sulfolobales</taxon>
        <taxon>Sulfolobaceae</taxon>
        <taxon>Metallosphaera</taxon>
    </lineage>
</organism>
<dbReference type="Gene3D" id="3.10.20.30">
    <property type="match status" value="1"/>
</dbReference>
<dbReference type="InterPro" id="IPR012675">
    <property type="entry name" value="Beta-grasp_dom_sf"/>
</dbReference>
<dbReference type="Proteomes" id="UP000509301">
    <property type="component" value="Chromosome"/>
</dbReference>
<feature type="domain" description="TGS" evidence="4">
    <location>
        <begin position="319"/>
        <end position="395"/>
    </location>
</feature>
<dbReference type="Gene3D" id="3.40.50.300">
    <property type="entry name" value="P-loop containing nucleotide triphosphate hydrolases"/>
    <property type="match status" value="1"/>
</dbReference>
<evidence type="ECO:0000256" key="1">
    <source>
        <dbReference type="ARBA" id="ARBA00007476"/>
    </source>
</evidence>
<proteinExistence type="inferred from homology"/>
<dbReference type="PROSITE" id="PS51710">
    <property type="entry name" value="G_OBG"/>
    <property type="match status" value="1"/>
</dbReference>
<dbReference type="Pfam" id="PF01926">
    <property type="entry name" value="MMR_HSR1"/>
    <property type="match status" value="1"/>
</dbReference>
<evidence type="ECO:0000313" key="6">
    <source>
        <dbReference type="Proteomes" id="UP000509301"/>
    </source>
</evidence>